<proteinExistence type="predicted"/>
<gene>
    <name evidence="1" type="ORF">HSBAA_30330</name>
</gene>
<dbReference type="EMBL" id="AP019514">
    <property type="protein sequence ID" value="BBI61727.1"/>
    <property type="molecule type" value="Genomic_DNA"/>
</dbReference>
<dbReference type="AlphaFoldDB" id="A0A455U871"/>
<protein>
    <submittedName>
        <fullName evidence="1">Uncharacterized protein</fullName>
    </submittedName>
</protein>
<dbReference type="Proteomes" id="UP000320231">
    <property type="component" value="Chromosome"/>
</dbReference>
<dbReference type="KEGG" id="hsr:HSBAA_30330"/>
<sequence length="100" mass="11510">MEATDDFLFPEGEQDDFTRVMRNEHEYVGARRLPDGTYIGLQRLMFTLAICVGVTETSPFKRRYCFEDAPSCITQFLLLSSPSDEITGWIATRPKHEVDE</sequence>
<evidence type="ECO:0000313" key="2">
    <source>
        <dbReference type="Proteomes" id="UP000320231"/>
    </source>
</evidence>
<name>A0A455U871_9GAMM</name>
<organism evidence="1 2">
    <name type="scientific">Vreelandella sulfidaeris</name>
    <dbReference type="NCBI Taxonomy" id="115553"/>
    <lineage>
        <taxon>Bacteria</taxon>
        <taxon>Pseudomonadati</taxon>
        <taxon>Pseudomonadota</taxon>
        <taxon>Gammaproteobacteria</taxon>
        <taxon>Oceanospirillales</taxon>
        <taxon>Halomonadaceae</taxon>
        <taxon>Vreelandella</taxon>
    </lineage>
</organism>
<evidence type="ECO:0000313" key="1">
    <source>
        <dbReference type="EMBL" id="BBI61727.1"/>
    </source>
</evidence>
<reference evidence="1 2" key="1">
    <citation type="journal article" date="2019" name="Microbiol. Resour. Announc.">
        <title>Complete Genome Sequence of Halomonas sulfidaeris Strain Esulfide1 Isolated from a Metal Sulfide Rock at a Depth of 2,200 Meters, Obtained Using Nanopore Sequencing.</title>
        <authorList>
            <person name="Saito M."/>
            <person name="Nishigata A."/>
            <person name="Galipon J."/>
            <person name="Arakawa K."/>
        </authorList>
    </citation>
    <scope>NUCLEOTIDE SEQUENCE [LARGE SCALE GENOMIC DNA]</scope>
    <source>
        <strain evidence="1 2">ATCC BAA-803</strain>
    </source>
</reference>
<accession>A0A455U871</accession>